<dbReference type="RefSeq" id="WP_032890049.1">
    <property type="nucleotide sequence ID" value="NZ_CAUUPV010000137.1"/>
</dbReference>
<keyword evidence="4 5" id="KW-0961">Cell wall biogenesis/degradation</keyword>
<keyword evidence="3 5" id="KW-0597">Phosphoprotein</keyword>
<dbReference type="NCBIfam" id="TIGR01688">
    <property type="entry name" value="dltC"/>
    <property type="match status" value="1"/>
</dbReference>
<feature type="modified residue" description="O-(pantetheine 4'-phosphoryl)serine" evidence="5">
    <location>
        <position position="36"/>
    </location>
</feature>
<dbReference type="EMBL" id="CP024699">
    <property type="protein sequence ID" value="ATV59909.1"/>
    <property type="molecule type" value="Genomic_DNA"/>
</dbReference>
<dbReference type="InterPro" id="IPR036736">
    <property type="entry name" value="ACP-like_sf"/>
</dbReference>
<comment type="function">
    <text evidence="5">Carrier protein involved in the D-alanylation of lipoteichoic acid (LTA). The loading of thioester-linked D-alanine onto DltC is catalyzed by D-alanine--D-alanyl carrier protein ligase DltA. The DltC-carried D-alanyl group is further transferred to cell membrane phosphatidylglycerol (PG) by forming an ester bond, probably catalyzed by DltD. D-alanylation of LTA plays an important role in modulating the properties of the cell wall in Gram-positive bacteria, influencing the net charge of the cell wall.</text>
</comment>
<comment type="similarity">
    <text evidence="5">Belongs to the DltC family.</text>
</comment>
<dbReference type="Pfam" id="PF00550">
    <property type="entry name" value="PP-binding"/>
    <property type="match status" value="1"/>
</dbReference>
<evidence type="ECO:0000256" key="1">
    <source>
        <dbReference type="ARBA" id="ARBA00022450"/>
    </source>
</evidence>
<evidence type="ECO:0000256" key="4">
    <source>
        <dbReference type="ARBA" id="ARBA00023316"/>
    </source>
</evidence>
<evidence type="ECO:0000313" key="8">
    <source>
        <dbReference type="Proteomes" id="UP000230056"/>
    </source>
</evidence>
<evidence type="ECO:0000259" key="6">
    <source>
        <dbReference type="PROSITE" id="PS50075"/>
    </source>
</evidence>
<evidence type="ECO:0000313" key="7">
    <source>
        <dbReference type="EMBL" id="ATV59909.1"/>
    </source>
</evidence>
<dbReference type="NCBIfam" id="NF003464">
    <property type="entry name" value="PRK05087.1"/>
    <property type="match status" value="1"/>
</dbReference>
<keyword evidence="2 5" id="KW-0963">Cytoplasm</keyword>
<dbReference type="Gene3D" id="1.10.1200.10">
    <property type="entry name" value="ACP-like"/>
    <property type="match status" value="1"/>
</dbReference>
<dbReference type="Proteomes" id="UP000230056">
    <property type="component" value="Chromosome"/>
</dbReference>
<dbReference type="InterPro" id="IPR003230">
    <property type="entry name" value="DltC"/>
</dbReference>
<comment type="subcellular location">
    <subcellularLocation>
        <location evidence="5">Cytoplasm</location>
    </subcellularLocation>
</comment>
<reference evidence="7 8" key="1">
    <citation type="submission" date="2017-11" db="EMBL/GenBank/DDBJ databases">
        <title>Genome sequencing of Fusobacterium periodonticum KCOM 1261.</title>
        <authorList>
            <person name="Kook J.-K."/>
            <person name="Park S.-N."/>
            <person name="Lim Y.K."/>
        </authorList>
    </citation>
    <scope>NUCLEOTIDE SEQUENCE [LARGE SCALE GENOMIC DNA]</scope>
    <source>
        <strain evidence="7 8">KCOM 1261</strain>
    </source>
</reference>
<dbReference type="GO" id="GO:0036370">
    <property type="term" value="F:D-alanyl carrier activity"/>
    <property type="evidence" value="ECO:0007669"/>
    <property type="project" value="UniProtKB-UniRule"/>
</dbReference>
<dbReference type="InterPro" id="IPR009081">
    <property type="entry name" value="PP-bd_ACP"/>
</dbReference>
<dbReference type="GO" id="GO:0016874">
    <property type="term" value="F:ligase activity"/>
    <property type="evidence" value="ECO:0007669"/>
    <property type="project" value="UniProtKB-KW"/>
</dbReference>
<keyword evidence="7" id="KW-0436">Ligase</keyword>
<dbReference type="AlphaFoldDB" id="A0A2D3NWV3"/>
<keyword evidence="1 5" id="KW-0596">Phosphopantetheine</keyword>
<comment type="pathway">
    <text evidence="5">Cell wall biogenesis; lipoteichoic acid biosynthesis.</text>
</comment>
<dbReference type="UniPathway" id="UPA00556"/>
<sequence length="81" mass="9024">MVDKNKILDIIEEISEDDSFREDLDADLLDLGILDSLGMVTLIIALEKNFSIKLPITEINVEDVNTPNKIIKLVEGKVNNG</sequence>
<proteinExistence type="inferred from homology"/>
<protein>
    <recommendedName>
        <fullName evidence="5">D-alanyl carrier protein</fullName>
        <shortName evidence="5">DCP</shortName>
    </recommendedName>
    <alternativeName>
        <fullName evidence="5">D-alanine--poly(phosphoribitol) ligase subunit 2</fullName>
    </alternativeName>
</protein>
<evidence type="ECO:0000256" key="5">
    <source>
        <dbReference type="HAMAP-Rule" id="MF_00565"/>
    </source>
</evidence>
<feature type="domain" description="Carrier" evidence="6">
    <location>
        <begin position="1"/>
        <end position="78"/>
    </location>
</feature>
<accession>A0A2D3NWV3</accession>
<gene>
    <name evidence="5 7" type="primary">dltC</name>
    <name evidence="7" type="ORF">CTM72_09405</name>
</gene>
<evidence type="ECO:0000256" key="3">
    <source>
        <dbReference type="ARBA" id="ARBA00022553"/>
    </source>
</evidence>
<dbReference type="PROSITE" id="PS50075">
    <property type="entry name" value="CARRIER"/>
    <property type="match status" value="1"/>
</dbReference>
<dbReference type="SUPFAM" id="SSF47336">
    <property type="entry name" value="ACP-like"/>
    <property type="match status" value="1"/>
</dbReference>
<dbReference type="HAMAP" id="MF_00565">
    <property type="entry name" value="DltC"/>
    <property type="match status" value="1"/>
</dbReference>
<dbReference type="GO" id="GO:0005737">
    <property type="term" value="C:cytoplasm"/>
    <property type="evidence" value="ECO:0007669"/>
    <property type="project" value="UniProtKB-SubCell"/>
</dbReference>
<evidence type="ECO:0000256" key="2">
    <source>
        <dbReference type="ARBA" id="ARBA00022490"/>
    </source>
</evidence>
<comment type="PTM">
    <text evidence="5">4'-phosphopantetheine is transferred from CoA to a specific serine of apo-DCP.</text>
</comment>
<dbReference type="GO" id="GO:0071555">
    <property type="term" value="P:cell wall organization"/>
    <property type="evidence" value="ECO:0007669"/>
    <property type="project" value="UniProtKB-KW"/>
</dbReference>
<dbReference type="GO" id="GO:0070395">
    <property type="term" value="P:lipoteichoic acid biosynthetic process"/>
    <property type="evidence" value="ECO:0007669"/>
    <property type="project" value="UniProtKB-UniRule"/>
</dbReference>
<organism evidence="7 8">
    <name type="scientific">Fusobacterium pseudoperiodonticum</name>
    <dbReference type="NCBI Taxonomy" id="2663009"/>
    <lineage>
        <taxon>Bacteria</taxon>
        <taxon>Fusobacteriati</taxon>
        <taxon>Fusobacteriota</taxon>
        <taxon>Fusobacteriia</taxon>
        <taxon>Fusobacteriales</taxon>
        <taxon>Fusobacteriaceae</taxon>
        <taxon>Fusobacterium</taxon>
    </lineage>
</organism>
<name>A0A2D3NWV3_9FUSO</name>